<comment type="caution">
    <text evidence="4">The sequence shown here is derived from an EMBL/GenBank/DDBJ whole genome shotgun (WGS) entry which is preliminary data.</text>
</comment>
<evidence type="ECO:0000259" key="3">
    <source>
        <dbReference type="Pfam" id="PF13439"/>
    </source>
</evidence>
<dbReference type="CDD" id="cd03809">
    <property type="entry name" value="GT4_MtfB-like"/>
    <property type="match status" value="1"/>
</dbReference>
<reference evidence="4 5" key="1">
    <citation type="journal article" date="2016" name="Nat. Commun.">
        <title>Thousands of microbial genomes shed light on interconnected biogeochemical processes in an aquifer system.</title>
        <authorList>
            <person name="Anantharaman K."/>
            <person name="Brown C.T."/>
            <person name="Hug L.A."/>
            <person name="Sharon I."/>
            <person name="Castelle C.J."/>
            <person name="Probst A.J."/>
            <person name="Thomas B.C."/>
            <person name="Singh A."/>
            <person name="Wilkins M.J."/>
            <person name="Karaoz U."/>
            <person name="Brodie E.L."/>
            <person name="Williams K.H."/>
            <person name="Hubbard S.S."/>
            <person name="Banfield J.F."/>
        </authorList>
    </citation>
    <scope>NUCLEOTIDE SEQUENCE [LARGE SCALE GENOMIC DNA]</scope>
</reference>
<keyword evidence="1" id="KW-0808">Transferase</keyword>
<accession>A0A1G1W626</accession>
<dbReference type="GO" id="GO:0016757">
    <property type="term" value="F:glycosyltransferase activity"/>
    <property type="evidence" value="ECO:0007669"/>
    <property type="project" value="InterPro"/>
</dbReference>
<dbReference type="InterPro" id="IPR028098">
    <property type="entry name" value="Glyco_trans_4-like_N"/>
</dbReference>
<dbReference type="PANTHER" id="PTHR46401:SF2">
    <property type="entry name" value="GLYCOSYLTRANSFERASE WBBK-RELATED"/>
    <property type="match status" value="1"/>
</dbReference>
<proteinExistence type="predicted"/>
<dbReference type="GO" id="GO:0009103">
    <property type="term" value="P:lipopolysaccharide biosynthetic process"/>
    <property type="evidence" value="ECO:0007669"/>
    <property type="project" value="TreeGrafter"/>
</dbReference>
<protein>
    <submittedName>
        <fullName evidence="4">Uncharacterized protein</fullName>
    </submittedName>
</protein>
<dbReference type="Proteomes" id="UP000178493">
    <property type="component" value="Unassembled WGS sequence"/>
</dbReference>
<organism evidence="4 5">
    <name type="scientific">Candidatus Woykebacteria bacterium GWB1_45_5</name>
    <dbReference type="NCBI Taxonomy" id="1802592"/>
    <lineage>
        <taxon>Bacteria</taxon>
        <taxon>Candidatus Woykeibacteriota</taxon>
    </lineage>
</organism>
<evidence type="ECO:0000259" key="2">
    <source>
        <dbReference type="Pfam" id="PF00534"/>
    </source>
</evidence>
<dbReference type="AlphaFoldDB" id="A0A1G1W626"/>
<feature type="domain" description="Glycosyl transferase family 1" evidence="2">
    <location>
        <begin position="202"/>
        <end position="352"/>
    </location>
</feature>
<dbReference type="EMBL" id="MHCO01000038">
    <property type="protein sequence ID" value="OGY23040.1"/>
    <property type="molecule type" value="Genomic_DNA"/>
</dbReference>
<gene>
    <name evidence="4" type="ORF">A2126_01840</name>
</gene>
<dbReference type="Pfam" id="PF00534">
    <property type="entry name" value="Glycos_transf_1"/>
    <property type="match status" value="1"/>
</dbReference>
<dbReference type="SUPFAM" id="SSF53756">
    <property type="entry name" value="UDP-Glycosyltransferase/glycogen phosphorylase"/>
    <property type="match status" value="1"/>
</dbReference>
<name>A0A1G1W626_9BACT</name>
<dbReference type="PANTHER" id="PTHR46401">
    <property type="entry name" value="GLYCOSYLTRANSFERASE WBBK-RELATED"/>
    <property type="match status" value="1"/>
</dbReference>
<dbReference type="Pfam" id="PF13439">
    <property type="entry name" value="Glyco_transf_4"/>
    <property type="match status" value="1"/>
</dbReference>
<evidence type="ECO:0000313" key="4">
    <source>
        <dbReference type="EMBL" id="OGY23040.1"/>
    </source>
</evidence>
<sequence>MKVVIDARFYGPEGAGLGKYVEKLLEYLEQLDKETEYFIFLRKENFHLYKPTAPNFKKVLADARWYSLKEQVLLPITLAKIKPDLTHFAHYNIPFFWAGKFIVTIYDLTKTEFGKQASNIKNPAVYLTKQTIYNLVLKRAIKNSLKIIAGSESTKNKLISWFKVDDKKIKTIYAGPDELFVDNEKTINTEEVKEVANRYHIQQPFVIYVGNAFPYKNLVIVLRALKLLDKKISFVYTSSRNVFVDKLAAQAKELGVGNRLITTGFVPNEHLAALYKLAACLVFPSLSEGFGLPGVEAMASRCPVVCSDIDVFKEVYNEAALYFDPNSASDLTNKINLVINGSDLRKDLINKGLEQAGKYSWRKLAIETLGLYKKVITEGVDK</sequence>
<feature type="domain" description="Glycosyltransferase subfamily 4-like N-terminal" evidence="3">
    <location>
        <begin position="16"/>
        <end position="176"/>
    </location>
</feature>
<dbReference type="InterPro" id="IPR001296">
    <property type="entry name" value="Glyco_trans_1"/>
</dbReference>
<dbReference type="Gene3D" id="3.40.50.2000">
    <property type="entry name" value="Glycogen Phosphorylase B"/>
    <property type="match status" value="2"/>
</dbReference>
<evidence type="ECO:0000313" key="5">
    <source>
        <dbReference type="Proteomes" id="UP000178493"/>
    </source>
</evidence>
<evidence type="ECO:0000256" key="1">
    <source>
        <dbReference type="ARBA" id="ARBA00022679"/>
    </source>
</evidence>